<dbReference type="RefSeq" id="WP_244682760.1">
    <property type="nucleotide sequence ID" value="NZ_JALIRM010000012.1"/>
</dbReference>
<keyword evidence="2 5" id="KW-0812">Transmembrane</keyword>
<keyword evidence="3 5" id="KW-1133">Transmembrane helix</keyword>
<dbReference type="InterPro" id="IPR020912">
    <property type="entry name" value="UPF0295"/>
</dbReference>
<keyword evidence="4 5" id="KW-0472">Membrane</keyword>
<organism evidence="6 7">
    <name type="scientific">Lederbergia wuyishanensis</name>
    <dbReference type="NCBI Taxonomy" id="1347903"/>
    <lineage>
        <taxon>Bacteria</taxon>
        <taxon>Bacillati</taxon>
        <taxon>Bacillota</taxon>
        <taxon>Bacilli</taxon>
        <taxon>Bacillales</taxon>
        <taxon>Bacillaceae</taxon>
        <taxon>Lederbergia</taxon>
    </lineage>
</organism>
<dbReference type="Pfam" id="PF11023">
    <property type="entry name" value="DUF2614"/>
    <property type="match status" value="1"/>
</dbReference>
<keyword evidence="1 5" id="KW-1003">Cell membrane</keyword>
<dbReference type="HAMAP" id="MF_01502">
    <property type="entry name" value="UPF0295"/>
    <property type="match status" value="1"/>
</dbReference>
<accession>A0ABU0D812</accession>
<evidence type="ECO:0000313" key="7">
    <source>
        <dbReference type="Proteomes" id="UP001232343"/>
    </source>
</evidence>
<keyword evidence="7" id="KW-1185">Reference proteome</keyword>
<dbReference type="EMBL" id="JAUSUO010000009">
    <property type="protein sequence ID" value="MDQ0344505.1"/>
    <property type="molecule type" value="Genomic_DNA"/>
</dbReference>
<comment type="caution">
    <text evidence="6">The sequence shown here is derived from an EMBL/GenBank/DDBJ whole genome shotgun (WGS) entry which is preliminary data.</text>
</comment>
<evidence type="ECO:0000256" key="1">
    <source>
        <dbReference type="ARBA" id="ARBA00022475"/>
    </source>
</evidence>
<dbReference type="NCBIfam" id="NF002796">
    <property type="entry name" value="PRK02935.1"/>
    <property type="match status" value="1"/>
</dbReference>
<name>A0ABU0D812_9BACI</name>
<reference evidence="6 7" key="1">
    <citation type="submission" date="2023-07" db="EMBL/GenBank/DDBJ databases">
        <title>Genomic Encyclopedia of Type Strains, Phase IV (KMG-IV): sequencing the most valuable type-strain genomes for metagenomic binning, comparative biology and taxonomic classification.</title>
        <authorList>
            <person name="Goeker M."/>
        </authorList>
    </citation>
    <scope>NUCLEOTIDE SEQUENCE [LARGE SCALE GENOMIC DNA]</scope>
    <source>
        <strain evidence="6 7">DSM 27848</strain>
    </source>
</reference>
<feature type="transmembrane region" description="Helical" evidence="5">
    <location>
        <begin position="37"/>
        <end position="61"/>
    </location>
</feature>
<feature type="transmembrane region" description="Helical" evidence="5">
    <location>
        <begin position="12"/>
        <end position="31"/>
    </location>
</feature>
<protein>
    <recommendedName>
        <fullName evidence="5">UPF0295 protein J2S14_003348</fullName>
    </recommendedName>
</protein>
<gene>
    <name evidence="6" type="ORF">J2S14_003348</name>
</gene>
<proteinExistence type="inferred from homology"/>
<evidence type="ECO:0000256" key="4">
    <source>
        <dbReference type="ARBA" id="ARBA00023136"/>
    </source>
</evidence>
<evidence type="ECO:0000256" key="5">
    <source>
        <dbReference type="HAMAP-Rule" id="MF_01502"/>
    </source>
</evidence>
<evidence type="ECO:0000256" key="3">
    <source>
        <dbReference type="ARBA" id="ARBA00022989"/>
    </source>
</evidence>
<comment type="subcellular location">
    <subcellularLocation>
        <location evidence="5">Cell membrane</location>
        <topology evidence="5">Multi-pass membrane protein</topology>
    </subcellularLocation>
</comment>
<dbReference type="Proteomes" id="UP001232343">
    <property type="component" value="Unassembled WGS sequence"/>
</dbReference>
<evidence type="ECO:0000256" key="2">
    <source>
        <dbReference type="ARBA" id="ARBA00022692"/>
    </source>
</evidence>
<sequence>MARKYSNKINKIRTFALSLVFIGFVIMYLGIFFKTNVVVMTIFMLLGLLAIVASTLVYFWIGMLSTKALQVICPNCGKPTKILGRVDMCMYCREPLTVDPNLEGKEFDEKYNRKRNTND</sequence>
<comment type="similarity">
    <text evidence="5">Belongs to the UPF0295 family.</text>
</comment>
<evidence type="ECO:0000313" key="6">
    <source>
        <dbReference type="EMBL" id="MDQ0344505.1"/>
    </source>
</evidence>